<dbReference type="GO" id="GO:0005730">
    <property type="term" value="C:nucleolus"/>
    <property type="evidence" value="ECO:0007669"/>
    <property type="project" value="UniProtKB-SubCell"/>
</dbReference>
<comment type="subcellular location">
    <subcellularLocation>
        <location evidence="1">Nucleus</location>
        <location evidence="1">Nucleolus</location>
    </subcellularLocation>
</comment>
<evidence type="ECO:0000256" key="1">
    <source>
        <dbReference type="ARBA" id="ARBA00004604"/>
    </source>
</evidence>
<organism evidence="5 6">
    <name type="scientific">Dorcoceras hygrometricum</name>
    <dbReference type="NCBI Taxonomy" id="472368"/>
    <lineage>
        <taxon>Eukaryota</taxon>
        <taxon>Viridiplantae</taxon>
        <taxon>Streptophyta</taxon>
        <taxon>Embryophyta</taxon>
        <taxon>Tracheophyta</taxon>
        <taxon>Spermatophyta</taxon>
        <taxon>Magnoliopsida</taxon>
        <taxon>eudicotyledons</taxon>
        <taxon>Gunneridae</taxon>
        <taxon>Pentapetalae</taxon>
        <taxon>asterids</taxon>
        <taxon>lamiids</taxon>
        <taxon>Lamiales</taxon>
        <taxon>Gesneriaceae</taxon>
        <taxon>Didymocarpoideae</taxon>
        <taxon>Trichosporeae</taxon>
        <taxon>Loxocarpinae</taxon>
        <taxon>Dorcoceras</taxon>
    </lineage>
</organism>
<evidence type="ECO:0008006" key="7">
    <source>
        <dbReference type="Google" id="ProtNLM"/>
    </source>
</evidence>
<comment type="similarity">
    <text evidence="2">Belongs to the ESF2/ABP1 family.</text>
</comment>
<evidence type="ECO:0000256" key="2">
    <source>
        <dbReference type="ARBA" id="ARBA00005819"/>
    </source>
</evidence>
<dbReference type="GO" id="GO:0000447">
    <property type="term" value="P:endonucleolytic cleavage in ITS1 to separate SSU-rRNA from 5.8S rRNA and LSU-rRNA from tricistronic rRNA transcript (SSU-rRNA, 5.8S rRNA, LSU-rRNA)"/>
    <property type="evidence" value="ECO:0007669"/>
    <property type="project" value="TreeGrafter"/>
</dbReference>
<evidence type="ECO:0000313" key="6">
    <source>
        <dbReference type="Proteomes" id="UP000250235"/>
    </source>
</evidence>
<dbReference type="SUPFAM" id="SSF54928">
    <property type="entry name" value="RNA-binding domain, RBD"/>
    <property type="match status" value="1"/>
</dbReference>
<dbReference type="OrthoDB" id="287393at2759"/>
<dbReference type="InterPro" id="IPR035979">
    <property type="entry name" value="RBD_domain_sf"/>
</dbReference>
<dbReference type="Proteomes" id="UP000250235">
    <property type="component" value="Unassembled WGS sequence"/>
</dbReference>
<dbReference type="EMBL" id="KV017222">
    <property type="protein sequence ID" value="KZV18748.1"/>
    <property type="molecule type" value="Genomic_DNA"/>
</dbReference>
<reference evidence="5 6" key="1">
    <citation type="journal article" date="2015" name="Proc. Natl. Acad. Sci. U.S.A.">
        <title>The resurrection genome of Boea hygrometrica: A blueprint for survival of dehydration.</title>
        <authorList>
            <person name="Xiao L."/>
            <person name="Yang G."/>
            <person name="Zhang L."/>
            <person name="Yang X."/>
            <person name="Zhao S."/>
            <person name="Ji Z."/>
            <person name="Zhou Q."/>
            <person name="Hu M."/>
            <person name="Wang Y."/>
            <person name="Chen M."/>
            <person name="Xu Y."/>
            <person name="Jin H."/>
            <person name="Xiao X."/>
            <person name="Hu G."/>
            <person name="Bao F."/>
            <person name="Hu Y."/>
            <person name="Wan P."/>
            <person name="Li L."/>
            <person name="Deng X."/>
            <person name="Kuang T."/>
            <person name="Xiang C."/>
            <person name="Zhu J.K."/>
            <person name="Oliver M.J."/>
            <person name="He Y."/>
        </authorList>
    </citation>
    <scope>NUCLEOTIDE SEQUENCE [LARGE SCALE GENOMIC DNA]</scope>
    <source>
        <strain evidence="6">cv. XS01</strain>
    </source>
</reference>
<keyword evidence="3" id="KW-0694">RNA-binding</keyword>
<keyword evidence="6" id="KW-1185">Reference proteome</keyword>
<dbReference type="InterPro" id="IPR012677">
    <property type="entry name" value="Nucleotide-bd_a/b_plait_sf"/>
</dbReference>
<dbReference type="InterPro" id="IPR039119">
    <property type="entry name" value="ABT1/Esf2"/>
</dbReference>
<dbReference type="Gene3D" id="3.30.70.330">
    <property type="match status" value="1"/>
</dbReference>
<dbReference type="CDD" id="cd12263">
    <property type="entry name" value="RRM_ABT1_like"/>
    <property type="match status" value="1"/>
</dbReference>
<dbReference type="PANTHER" id="PTHR12311">
    <property type="entry name" value="ACTIVATOR OF BASAL TRANSCRIPTION 1"/>
    <property type="match status" value="1"/>
</dbReference>
<dbReference type="InterPro" id="IPR034353">
    <property type="entry name" value="ABT1/ESF2_RRM"/>
</dbReference>
<name>A0A2Z7AAK7_9LAMI</name>
<dbReference type="GO" id="GO:0000480">
    <property type="term" value="P:endonucleolytic cleavage in 5'-ETS of tricistronic rRNA transcript (SSU-rRNA, 5.8S rRNA, LSU-rRNA)"/>
    <property type="evidence" value="ECO:0007669"/>
    <property type="project" value="TreeGrafter"/>
</dbReference>
<dbReference type="GO" id="GO:0034462">
    <property type="term" value="P:small-subunit processome assembly"/>
    <property type="evidence" value="ECO:0007669"/>
    <property type="project" value="TreeGrafter"/>
</dbReference>
<protein>
    <recommendedName>
        <fullName evidence="7">RRM domain-containing protein</fullName>
    </recommendedName>
</protein>
<dbReference type="GO" id="GO:0003723">
    <property type="term" value="F:RNA binding"/>
    <property type="evidence" value="ECO:0007669"/>
    <property type="project" value="UniProtKB-KW"/>
</dbReference>
<gene>
    <name evidence="5" type="ORF">F511_37550</name>
</gene>
<dbReference type="AlphaFoldDB" id="A0A2Z7AAK7"/>
<dbReference type="GO" id="GO:0000472">
    <property type="term" value="P:endonucleolytic cleavage to generate mature 5'-end of SSU-rRNA from (SSU-rRNA, 5.8S rRNA, LSU-rRNA)"/>
    <property type="evidence" value="ECO:0007669"/>
    <property type="project" value="TreeGrafter"/>
</dbReference>
<evidence type="ECO:0000256" key="4">
    <source>
        <dbReference type="ARBA" id="ARBA00023242"/>
    </source>
</evidence>
<keyword evidence="4" id="KW-0539">Nucleus</keyword>
<accession>A0A2Z7AAK7</accession>
<evidence type="ECO:0000256" key="3">
    <source>
        <dbReference type="ARBA" id="ARBA00022884"/>
    </source>
</evidence>
<sequence>MPSDTMISLVEGINSLQMNSNSINNMEYNSSVAGTSCPPHLPSRKPYGYEGKSSGSPVITTDQEISRTCSPTTSVIVSKHSYKSFHSIMLENGDQGRLNKLKEKIHGPGDLDNQSGQDNTKKQDLILASKRNDGKNHTSNCLLESGEFSSTRAVEAFGLQKSSRVELDRMLAEERVVARTCCHTEDGKSSDILIKKEKQKDKRKKSLMNEAEKADRRGVCYLSRLPPHMNPLKLRQILSEFGEIQRIYLAPEDAAAQVRRKKSGGFRGQEFSEGWVEFTEKIIAKRVAKMLNCQQIGGKKRSSFYYDLWNIKYLSKFKWDDLTEEIATKNATREQKLALELSAAKRERDFYLSKVDQSIALSKIEERLKKKQKVEMKPKVICKFPQKKPAVNETGETKELSRDILTGVFGGS</sequence>
<dbReference type="PANTHER" id="PTHR12311:SF7">
    <property type="entry name" value="ACTIVATOR OF BASAL TRANSCRIPTION 1"/>
    <property type="match status" value="1"/>
</dbReference>
<proteinExistence type="inferred from homology"/>
<evidence type="ECO:0000313" key="5">
    <source>
        <dbReference type="EMBL" id="KZV18748.1"/>
    </source>
</evidence>